<feature type="transmembrane region" description="Helical" evidence="5">
    <location>
        <begin position="16"/>
        <end position="36"/>
    </location>
</feature>
<feature type="transmembrane region" description="Helical" evidence="5">
    <location>
        <begin position="108"/>
        <end position="130"/>
    </location>
</feature>
<name>A0A239EGC0_EKHLU</name>
<organism evidence="6 7">
    <name type="scientific">Ekhidna lutea</name>
    <dbReference type="NCBI Taxonomy" id="447679"/>
    <lineage>
        <taxon>Bacteria</taxon>
        <taxon>Pseudomonadati</taxon>
        <taxon>Bacteroidota</taxon>
        <taxon>Cytophagia</taxon>
        <taxon>Cytophagales</taxon>
        <taxon>Reichenbachiellaceae</taxon>
        <taxon>Ekhidna</taxon>
    </lineage>
</organism>
<dbReference type="InterPro" id="IPR002657">
    <property type="entry name" value="BilAc:Na_symport/Acr3"/>
</dbReference>
<evidence type="ECO:0000313" key="6">
    <source>
        <dbReference type="EMBL" id="SNS43696.1"/>
    </source>
</evidence>
<evidence type="ECO:0000256" key="4">
    <source>
        <dbReference type="ARBA" id="ARBA00023136"/>
    </source>
</evidence>
<dbReference type="EMBL" id="FZPD01000001">
    <property type="protein sequence ID" value="SNS43696.1"/>
    <property type="molecule type" value="Genomic_DNA"/>
</dbReference>
<feature type="transmembrane region" description="Helical" evidence="5">
    <location>
        <begin position="209"/>
        <end position="232"/>
    </location>
</feature>
<gene>
    <name evidence="6" type="ORF">SAMN05421640_0135</name>
</gene>
<protein>
    <submittedName>
        <fullName evidence="6">Bile acid:Na+ symporter, BASS family</fullName>
    </submittedName>
</protein>
<feature type="transmembrane region" description="Helical" evidence="5">
    <location>
        <begin position="150"/>
        <end position="170"/>
    </location>
</feature>
<feature type="transmembrane region" description="Helical" evidence="5">
    <location>
        <begin position="182"/>
        <end position="203"/>
    </location>
</feature>
<accession>A0A239EGC0</accession>
<dbReference type="Proteomes" id="UP000198393">
    <property type="component" value="Unassembled WGS sequence"/>
</dbReference>
<evidence type="ECO:0000256" key="1">
    <source>
        <dbReference type="ARBA" id="ARBA00004141"/>
    </source>
</evidence>
<proteinExistence type="predicted"/>
<feature type="transmembrane region" description="Helical" evidence="5">
    <location>
        <begin position="77"/>
        <end position="96"/>
    </location>
</feature>
<keyword evidence="4 5" id="KW-0472">Membrane</keyword>
<dbReference type="InterPro" id="IPR038770">
    <property type="entry name" value="Na+/solute_symporter_sf"/>
</dbReference>
<dbReference type="Pfam" id="PF01758">
    <property type="entry name" value="SBF"/>
    <property type="match status" value="1"/>
</dbReference>
<keyword evidence="2 5" id="KW-0812">Transmembrane</keyword>
<dbReference type="GO" id="GO:0016020">
    <property type="term" value="C:membrane"/>
    <property type="evidence" value="ECO:0007669"/>
    <property type="project" value="UniProtKB-SubCell"/>
</dbReference>
<comment type="subcellular location">
    <subcellularLocation>
        <location evidence="1">Membrane</location>
        <topology evidence="1">Multi-pass membrane protein</topology>
    </subcellularLocation>
</comment>
<evidence type="ECO:0000313" key="7">
    <source>
        <dbReference type="Proteomes" id="UP000198393"/>
    </source>
</evidence>
<dbReference type="PANTHER" id="PTHR10361">
    <property type="entry name" value="SODIUM-BILE ACID COTRANSPORTER"/>
    <property type="match status" value="1"/>
</dbReference>
<reference evidence="6 7" key="1">
    <citation type="submission" date="2017-06" db="EMBL/GenBank/DDBJ databases">
        <authorList>
            <person name="Kim H.J."/>
            <person name="Triplett B.A."/>
        </authorList>
    </citation>
    <scope>NUCLEOTIDE SEQUENCE [LARGE SCALE GENOMIC DNA]</scope>
    <source>
        <strain evidence="6 7">DSM 19307</strain>
    </source>
</reference>
<feature type="transmembrane region" description="Helical" evidence="5">
    <location>
        <begin position="48"/>
        <end position="71"/>
    </location>
</feature>
<evidence type="ECO:0000256" key="2">
    <source>
        <dbReference type="ARBA" id="ARBA00022692"/>
    </source>
</evidence>
<keyword evidence="3 5" id="KW-1133">Transmembrane helix</keyword>
<dbReference type="AlphaFoldDB" id="A0A239EGC0"/>
<evidence type="ECO:0000256" key="3">
    <source>
        <dbReference type="ARBA" id="ARBA00022989"/>
    </source>
</evidence>
<evidence type="ECO:0000256" key="5">
    <source>
        <dbReference type="SAM" id="Phobius"/>
    </source>
</evidence>
<dbReference type="InterPro" id="IPR004710">
    <property type="entry name" value="Bilac:Na_transpt"/>
</dbReference>
<dbReference type="OrthoDB" id="9806785at2"/>
<dbReference type="PANTHER" id="PTHR10361:SF28">
    <property type="entry name" value="P3 PROTEIN-RELATED"/>
    <property type="match status" value="1"/>
</dbReference>
<sequence>MDSIDQVTLNFSEANLFYLNLSLGFIMFGVAINLRVEDFIRVLKSPKAALAGIMSQFIVLPILTFLLILIIQPRASFALGMMLVAACPGGNISNFMSAMARGNAALSVSLTAVSSTLAIILTPINLTLWAGLYPPTASILTEVSLDFWQLLKTITMLLLIPIVLGMLLRKWKPRVADRLHPVMHYSSIGIFVAIVLMAFSANFDLFLKYIHLVILLVLAHNAIAITAGYQMGRVFKLDEQDKRSIAIETGIQNSGLGLILIFSFFDGLGGMAIVAAWWGIWHIISGLSLASIWNNRPVINQSAESNIQTEV</sequence>
<keyword evidence="7" id="KW-1185">Reference proteome</keyword>
<dbReference type="Gene3D" id="1.20.1530.20">
    <property type="match status" value="1"/>
</dbReference>
<dbReference type="RefSeq" id="WP_089354923.1">
    <property type="nucleotide sequence ID" value="NZ_FZPD01000001.1"/>
</dbReference>